<feature type="transmembrane region" description="Helical" evidence="5">
    <location>
        <begin position="317"/>
        <end position="336"/>
    </location>
</feature>
<feature type="transmembrane region" description="Helical" evidence="5">
    <location>
        <begin position="77"/>
        <end position="100"/>
    </location>
</feature>
<comment type="subcellular location">
    <subcellularLocation>
        <location evidence="1">Membrane</location>
        <topology evidence="1">Multi-pass membrane protein</topology>
    </subcellularLocation>
</comment>
<feature type="transmembrane region" description="Helical" evidence="5">
    <location>
        <begin position="146"/>
        <end position="169"/>
    </location>
</feature>
<evidence type="ECO:0000256" key="3">
    <source>
        <dbReference type="ARBA" id="ARBA00022989"/>
    </source>
</evidence>
<dbReference type="EMBL" id="KN817534">
    <property type="protein sequence ID" value="KJA24873.1"/>
    <property type="molecule type" value="Genomic_DNA"/>
</dbReference>
<keyword evidence="9" id="KW-1185">Reference proteome</keyword>
<dbReference type="GO" id="GO:0016020">
    <property type="term" value="C:membrane"/>
    <property type="evidence" value="ECO:0007669"/>
    <property type="project" value="UniProtKB-SubCell"/>
</dbReference>
<evidence type="ECO:0000259" key="6">
    <source>
        <dbReference type="Pfam" id="PF12430"/>
    </source>
</evidence>
<accession>A0A0D2MLV1</accession>
<feature type="transmembrane region" description="Helical" evidence="5">
    <location>
        <begin position="461"/>
        <end position="480"/>
    </location>
</feature>
<evidence type="ECO:0000256" key="5">
    <source>
        <dbReference type="SAM" id="Phobius"/>
    </source>
</evidence>
<dbReference type="PANTHER" id="PTHR15948">
    <property type="entry name" value="G-PROTEIN COUPLED RECEPTOR 89-RELATED"/>
    <property type="match status" value="1"/>
</dbReference>
<evidence type="ECO:0000256" key="1">
    <source>
        <dbReference type="ARBA" id="ARBA00004141"/>
    </source>
</evidence>
<sequence>SGSRFSLFFACRKYLFRTLYSDLRTLSSTATPGTPTLSRRPNIELDTLPPPATHTPTSHKFLSDDTTYIHTTVARVLFSWCFAESCMLFVLLMLQGLGVFSSASRLLNWRLSLFILMSAILVVIPLSFSLFLAIGTRSSSSSRALLGPRIFLSLIPVALYLLALSYIPIPPSLKSSDATTAVLSRLIVLGTIILGLLSGFGAISSSWQFLPFGSRAATVPSEQDIDTAQYALTSIRNDMRARREEASRREISPSQDTWFSRVGSTFRGTDSLSLELQGLEALEFQMTRNLETLRERREAAKFASTFKGMVFNTMGRLFMAYCMIRIITSLYNVLFLRTRQSSSTTDLITHLLATLLSRISSVEFKTEDIASFARQLSLMLVGIIILSSIRMVLRGATRALHITSRNLAASLMLLSLAQIMGIYLLSTIVQMRSSFPPPPPPGAGDGVADTNLFSTIPAYEVFGSLFDWTFLIAAALSVFVRWGAERVNGTGNFD</sequence>
<dbReference type="Pfam" id="PF12430">
    <property type="entry name" value="ABA_GPCR"/>
    <property type="match status" value="1"/>
</dbReference>
<feature type="transmembrane region" description="Helical" evidence="5">
    <location>
        <begin position="112"/>
        <end position="134"/>
    </location>
</feature>
<keyword evidence="3 5" id="KW-1133">Transmembrane helix</keyword>
<feature type="transmembrane region" description="Helical" evidence="5">
    <location>
        <begin position="181"/>
        <end position="203"/>
    </location>
</feature>
<dbReference type="InterPro" id="IPR025969">
    <property type="entry name" value="ABA_GPCR_dom"/>
</dbReference>
<feature type="domain" description="Golgi pH regulator conserved" evidence="7">
    <location>
        <begin position="179"/>
        <end position="245"/>
    </location>
</feature>
<evidence type="ECO:0000313" key="8">
    <source>
        <dbReference type="EMBL" id="KJA24873.1"/>
    </source>
</evidence>
<feature type="transmembrane region" description="Helical" evidence="5">
    <location>
        <begin position="372"/>
        <end position="393"/>
    </location>
</feature>
<dbReference type="STRING" id="945553.A0A0D2MLV1"/>
<evidence type="ECO:0000256" key="4">
    <source>
        <dbReference type="ARBA" id="ARBA00023136"/>
    </source>
</evidence>
<keyword evidence="2 5" id="KW-0812">Transmembrane</keyword>
<feature type="transmembrane region" description="Helical" evidence="5">
    <location>
        <begin position="405"/>
        <end position="429"/>
    </location>
</feature>
<gene>
    <name evidence="8" type="ORF">HYPSUDRAFT_135640</name>
</gene>
<reference evidence="9" key="1">
    <citation type="submission" date="2014-04" db="EMBL/GenBank/DDBJ databases">
        <title>Evolutionary Origins and Diversification of the Mycorrhizal Mutualists.</title>
        <authorList>
            <consortium name="DOE Joint Genome Institute"/>
            <consortium name="Mycorrhizal Genomics Consortium"/>
            <person name="Kohler A."/>
            <person name="Kuo A."/>
            <person name="Nagy L.G."/>
            <person name="Floudas D."/>
            <person name="Copeland A."/>
            <person name="Barry K.W."/>
            <person name="Cichocki N."/>
            <person name="Veneault-Fourrey C."/>
            <person name="LaButti K."/>
            <person name="Lindquist E.A."/>
            <person name="Lipzen A."/>
            <person name="Lundell T."/>
            <person name="Morin E."/>
            <person name="Murat C."/>
            <person name="Riley R."/>
            <person name="Ohm R."/>
            <person name="Sun H."/>
            <person name="Tunlid A."/>
            <person name="Henrissat B."/>
            <person name="Grigoriev I.V."/>
            <person name="Hibbett D.S."/>
            <person name="Martin F."/>
        </authorList>
    </citation>
    <scope>NUCLEOTIDE SEQUENCE [LARGE SCALE GENOMIC DNA]</scope>
    <source>
        <strain evidence="9">FD-334 SS-4</strain>
    </source>
</reference>
<feature type="domain" description="Abscisic acid G-protein coupled receptor-like" evidence="6">
    <location>
        <begin position="302"/>
        <end position="485"/>
    </location>
</feature>
<feature type="non-terminal residue" evidence="8">
    <location>
        <position position="1"/>
    </location>
</feature>
<protein>
    <recommendedName>
        <fullName evidence="10">Abscisic acid G-protein coupled receptor-like domain-containing protein</fullName>
    </recommendedName>
</protein>
<proteinExistence type="predicted"/>
<dbReference type="OMA" id="FSVYCVY"/>
<name>A0A0D2MLV1_HYPSF</name>
<evidence type="ECO:0008006" key="10">
    <source>
        <dbReference type="Google" id="ProtNLM"/>
    </source>
</evidence>
<evidence type="ECO:0000259" key="7">
    <source>
        <dbReference type="Pfam" id="PF12537"/>
    </source>
</evidence>
<evidence type="ECO:0000313" key="9">
    <source>
        <dbReference type="Proteomes" id="UP000054270"/>
    </source>
</evidence>
<keyword evidence="4 5" id="KW-0472">Membrane</keyword>
<dbReference type="Pfam" id="PF12537">
    <property type="entry name" value="GPHR_N"/>
    <property type="match status" value="1"/>
</dbReference>
<dbReference type="PANTHER" id="PTHR15948:SF0">
    <property type="entry name" value="GOLGI PH REGULATOR A-RELATED"/>
    <property type="match status" value="1"/>
</dbReference>
<dbReference type="OrthoDB" id="264392at2759"/>
<evidence type="ECO:0000256" key="2">
    <source>
        <dbReference type="ARBA" id="ARBA00022692"/>
    </source>
</evidence>
<organism evidence="8 9">
    <name type="scientific">Hypholoma sublateritium (strain FD-334 SS-4)</name>
    <dbReference type="NCBI Taxonomy" id="945553"/>
    <lineage>
        <taxon>Eukaryota</taxon>
        <taxon>Fungi</taxon>
        <taxon>Dikarya</taxon>
        <taxon>Basidiomycota</taxon>
        <taxon>Agaricomycotina</taxon>
        <taxon>Agaricomycetes</taxon>
        <taxon>Agaricomycetidae</taxon>
        <taxon>Agaricales</taxon>
        <taxon>Agaricineae</taxon>
        <taxon>Strophariaceae</taxon>
        <taxon>Hypholoma</taxon>
    </lineage>
</organism>
<dbReference type="InterPro" id="IPR015672">
    <property type="entry name" value="GPHR/GTG"/>
</dbReference>
<dbReference type="InterPro" id="IPR022535">
    <property type="entry name" value="Golgi_pH-regulator_cons_dom"/>
</dbReference>
<dbReference type="Proteomes" id="UP000054270">
    <property type="component" value="Unassembled WGS sequence"/>
</dbReference>
<dbReference type="AlphaFoldDB" id="A0A0D2MLV1"/>